<protein>
    <submittedName>
        <fullName evidence="2">VPA1269 family protein</fullName>
    </submittedName>
</protein>
<dbReference type="RefSeq" id="WP_290316782.1">
    <property type="nucleotide sequence ID" value="NZ_JAUFPN010000126.1"/>
</dbReference>
<dbReference type="InterPro" id="IPR013762">
    <property type="entry name" value="Integrase-like_cat_sf"/>
</dbReference>
<dbReference type="Proteomes" id="UP001529369">
    <property type="component" value="Unassembled WGS sequence"/>
</dbReference>
<keyword evidence="3" id="KW-1185">Reference proteome</keyword>
<proteinExistence type="predicted"/>
<reference evidence="3" key="1">
    <citation type="journal article" date="2019" name="Int. J. Syst. Evol. Microbiol.">
        <title>The Global Catalogue of Microorganisms (GCM) 10K type strain sequencing project: providing services to taxonomists for standard genome sequencing and annotation.</title>
        <authorList>
            <consortium name="The Broad Institute Genomics Platform"/>
            <consortium name="The Broad Institute Genome Sequencing Center for Infectious Disease"/>
            <person name="Wu L."/>
            <person name="Ma J."/>
        </authorList>
    </citation>
    <scope>NUCLEOTIDE SEQUENCE [LARGE SCALE GENOMIC DNA]</scope>
    <source>
        <strain evidence="3">CECT 7131</strain>
    </source>
</reference>
<dbReference type="Gene3D" id="1.10.443.10">
    <property type="entry name" value="Intergrase catalytic core"/>
    <property type="match status" value="1"/>
</dbReference>
<gene>
    <name evidence="2" type="ORF">QWZ14_11405</name>
</gene>
<evidence type="ECO:0000313" key="2">
    <source>
        <dbReference type="EMBL" id="MDN3564968.1"/>
    </source>
</evidence>
<keyword evidence="1" id="KW-0233">DNA recombination</keyword>
<dbReference type="EMBL" id="JAUFPN010000126">
    <property type="protein sequence ID" value="MDN3564968.1"/>
    <property type="molecule type" value="Genomic_DNA"/>
</dbReference>
<name>A0ABT8A5A9_9PROT</name>
<dbReference type="InterPro" id="IPR011010">
    <property type="entry name" value="DNA_brk_join_enz"/>
</dbReference>
<evidence type="ECO:0000313" key="3">
    <source>
        <dbReference type="Proteomes" id="UP001529369"/>
    </source>
</evidence>
<dbReference type="InterPro" id="IPR024965">
    <property type="entry name" value="Putative_integrase"/>
</dbReference>
<dbReference type="SUPFAM" id="SSF56349">
    <property type="entry name" value="DNA breaking-rejoining enzymes"/>
    <property type="match status" value="1"/>
</dbReference>
<sequence>MTYRYEVTSATNTVTLDTDGVAYSNAAGSSVLVGIRTISMSELRSLWASFKDQLRHALSDALSKTPPEFVSWHIYGEKFDLSPKIISSNSCVGFKRKAVGYPKLHYMRQSAIVQALLDLGLVPKTDAHGKPRKNIPRGAGGAPAFCQDLPSELQLKVMRQAFSDPYMSLDDILTLPSQNSVVDIEAIEKAFAECRDADDVMRHLAAMLWDFDRLQDTMALGGRGAGLHYAAPWFLMYLAREDYILFPRLIYPDSLLPRFVAPLLWTFFMPKAARNLALHLVKHPGEDQWTYTRPVLRELFLYTNFFRLETSTIAFAHFVNFKREYTLSETGAEVVREGAGVLSHGLNRLFDAYLNFHGKTWEDVGSDARYFGGGYRITSDNSRDAFSWVEQPKGHKLVLYRKHIGEPPETFPGHIQEWARDLRAILLLYGVQSPANKIDSLNYWLIFLMKLGDDAPRNWCEVERERHINHVGLAVHLTFVDFIRSLDRDTRFRILPDIQQAWHLAAVRDGFLGKLTNPIDPNVDNLGFTDPNSGENRTRRQAMPDDLYQLVIRENRRNNYEFAKSTVSKAGARPARNIHWRSVNDPSTKQRVEVFWPGIPIMLDMILSQGLRQASAMWADSGEGDEFWVNTETLEYYPNPLPMRTLGRQLGFLRVCQLGPKKDDKVLGMYVAVNKTGPYEVAWVDPATATAYQEMRAWQARYTPRRTPTKASRDDIQKLYAGQGTIPEVYPLFRDPESRSGHPPSSTTLYAYWGTLLGHCEKIFEQTTGRFESCLVNGKPRWDLHSLRVTTISILLEHGVEPWIVAELAGHASVTMTWRYKARDGRKTHAALQKIHEERRLLAIQKLQELGDHFIENEDDLDVRLKDILGPFVKFREDNNGETLLRQQMTEGGRYETYAHGLCPGGDCATGGVIYKNAYQPVFRPRACSQCRHRVTGPQFLAGLVNRLNSFMIEIKSSMDTEADLNRQIEEIEDQGKGGGGKVVALGALIRRERELRDNLWGEWCAELATIRQCEKEQDSASKGSNMPLITRQSGEDFKLHLDTVHQMALLHNVLTDSDIILGASLEVPAGLRERRDTLLLEVARNNDLAPVFYKLAPSRRKKALQHFGDLLLGHIDGVSELQQLIDGDLTTRELPALEVELEEFVAAVERDSAHQLDQIKPVALRGRAD</sequence>
<evidence type="ECO:0000256" key="1">
    <source>
        <dbReference type="ARBA" id="ARBA00023172"/>
    </source>
</evidence>
<organism evidence="2 3">
    <name type="scientific">Paeniroseomonas aquatica</name>
    <dbReference type="NCBI Taxonomy" id="373043"/>
    <lineage>
        <taxon>Bacteria</taxon>
        <taxon>Pseudomonadati</taxon>
        <taxon>Pseudomonadota</taxon>
        <taxon>Alphaproteobacteria</taxon>
        <taxon>Acetobacterales</taxon>
        <taxon>Acetobacteraceae</taxon>
        <taxon>Paeniroseomonas</taxon>
    </lineage>
</organism>
<dbReference type="Pfam" id="PF13009">
    <property type="entry name" value="Integrase_2"/>
    <property type="match status" value="1"/>
</dbReference>
<accession>A0ABT8A5A9</accession>
<comment type="caution">
    <text evidence="2">The sequence shown here is derived from an EMBL/GenBank/DDBJ whole genome shotgun (WGS) entry which is preliminary data.</text>
</comment>